<sequence>MKKCWKKSRTMMTNAADGWEKWTERAAAPHKTSWRGHTFLSSLHVSELERRVLQYAVVLSSSWVCNEGMNQLVRRGEKAGNGGD</sequence>
<protein>
    <submittedName>
        <fullName evidence="1">Uncharacterized protein</fullName>
    </submittedName>
</protein>
<proteinExistence type="predicted"/>
<organism evidence="1 2">
    <name type="scientific">Cordyceps javanica</name>
    <dbReference type="NCBI Taxonomy" id="43265"/>
    <lineage>
        <taxon>Eukaryota</taxon>
        <taxon>Fungi</taxon>
        <taxon>Dikarya</taxon>
        <taxon>Ascomycota</taxon>
        <taxon>Pezizomycotina</taxon>
        <taxon>Sordariomycetes</taxon>
        <taxon>Hypocreomycetidae</taxon>
        <taxon>Hypocreales</taxon>
        <taxon>Cordycipitaceae</taxon>
        <taxon>Cordyceps</taxon>
    </lineage>
</organism>
<name>A0A545UU49_9HYPO</name>
<keyword evidence="2" id="KW-1185">Reference proteome</keyword>
<dbReference type="AlphaFoldDB" id="A0A545UU49"/>
<dbReference type="EMBL" id="SPUK01000013">
    <property type="protein sequence ID" value="TQV92994.1"/>
    <property type="molecule type" value="Genomic_DNA"/>
</dbReference>
<comment type="caution">
    <text evidence="1">The sequence shown here is derived from an EMBL/GenBank/DDBJ whole genome shotgun (WGS) entry which is preliminary data.</text>
</comment>
<evidence type="ECO:0000313" key="1">
    <source>
        <dbReference type="EMBL" id="TQV92994.1"/>
    </source>
</evidence>
<gene>
    <name evidence="1" type="ORF">IF1G_08297</name>
</gene>
<dbReference type="Proteomes" id="UP000315783">
    <property type="component" value="Unassembled WGS sequence"/>
</dbReference>
<accession>A0A545UU49</accession>
<evidence type="ECO:0000313" key="2">
    <source>
        <dbReference type="Proteomes" id="UP000315783"/>
    </source>
</evidence>
<reference evidence="1 2" key="1">
    <citation type="journal article" date="2019" name="Appl. Microbiol. Biotechnol.">
        <title>Genome sequence of Isaria javanica and comparative genome analysis insights into family S53 peptidase evolution in fungal entomopathogens.</title>
        <authorList>
            <person name="Lin R."/>
            <person name="Zhang X."/>
            <person name="Xin B."/>
            <person name="Zou M."/>
            <person name="Gao Y."/>
            <person name="Qin F."/>
            <person name="Hu Q."/>
            <person name="Xie B."/>
            <person name="Cheng X."/>
        </authorList>
    </citation>
    <scope>NUCLEOTIDE SEQUENCE [LARGE SCALE GENOMIC DNA]</scope>
    <source>
        <strain evidence="1 2">IJ1G</strain>
    </source>
</reference>